<reference evidence="10" key="1">
    <citation type="submission" date="2020-05" db="EMBL/GenBank/DDBJ databases">
        <title>Sulfur intermediates as new biogeochemical hubs in an aquatic model microbial ecosystem.</title>
        <authorList>
            <person name="Vigneron A."/>
        </authorList>
    </citation>
    <scope>NUCLEOTIDE SEQUENCE</scope>
    <source>
        <strain evidence="10">Bin.250</strain>
    </source>
</reference>
<dbReference type="FunFam" id="3.10.20.310:FF:000002">
    <property type="entry name" value="Outer membrane protein assembly factor BamA"/>
    <property type="match status" value="1"/>
</dbReference>
<evidence type="ECO:0000256" key="8">
    <source>
        <dbReference type="NCBIfam" id="TIGR03303"/>
    </source>
</evidence>
<dbReference type="EMBL" id="JABMOJ010000373">
    <property type="protein sequence ID" value="NQV65684.1"/>
    <property type="molecule type" value="Genomic_DNA"/>
</dbReference>
<proteinExistence type="predicted"/>
<feature type="domain" description="POTRA" evidence="9">
    <location>
        <begin position="102"/>
        <end position="182"/>
    </location>
</feature>
<dbReference type="NCBIfam" id="TIGR03303">
    <property type="entry name" value="OM_YaeT"/>
    <property type="match status" value="1"/>
</dbReference>
<protein>
    <recommendedName>
        <fullName evidence="8">Outer membrane protein assembly factor BamA</fullName>
    </recommendedName>
</protein>
<comment type="caution">
    <text evidence="10">The sequence shown here is derived from an EMBL/GenBank/DDBJ whole genome shotgun (WGS) entry which is preliminary data.</text>
</comment>
<evidence type="ECO:0000256" key="2">
    <source>
        <dbReference type="ARBA" id="ARBA00022452"/>
    </source>
</evidence>
<evidence type="ECO:0000256" key="3">
    <source>
        <dbReference type="ARBA" id="ARBA00022692"/>
    </source>
</evidence>
<evidence type="ECO:0000259" key="9">
    <source>
        <dbReference type="PROSITE" id="PS51779"/>
    </source>
</evidence>
<dbReference type="Pfam" id="PF01103">
    <property type="entry name" value="Omp85"/>
    <property type="match status" value="1"/>
</dbReference>
<evidence type="ECO:0000256" key="6">
    <source>
        <dbReference type="ARBA" id="ARBA00023136"/>
    </source>
</evidence>
<accession>A0A973A8E0</accession>
<evidence type="ECO:0000313" key="11">
    <source>
        <dbReference type="Proteomes" id="UP000754644"/>
    </source>
</evidence>
<keyword evidence="2" id="KW-1134">Transmembrane beta strand</keyword>
<sequence>MSSRFLLNMGNFRLITSGLFLLAMVLTASPVFAFTISDIRIEGLQRMSAGSVFAEIPYNVGDEMDDAALRVIVKDVFNTGSFNDVQVGRDGNVLVVVVEERPAIDSIEIDGNKAIKTEALLEGLEKSGLSQGEIFKKVTLEHIRTDLERQYVSQGRYGASIETEVEELPRNRVKLIINVTEGDVSGIRHINIVGNKVFDNKVLMEILELKQPTLLSFYTKDDQYSKEKLTGDLEKLESYYLDRGYLNFVVDSTQVSISPNRENVYITINIIEGEKYTVRDVDIAGELHDVPEAGIRSLLSVYAGQVFSRQLITDSEERIEAALGNSGYTFASATGQPVPTEADDEVTVKFFIDAGRRAYVRRINFQGNTLTQDKVLRREMRQMEGGWASTASIEHSKLRLERLGFFKEVNVETPAVPGVDDQIDVDYTVEEQPTGSISATLGYAEAAGLILGASYQQNNVFGTGNSVNLGINYSAFQTSYNFSYFDPYYTVDGVSRGYSVFFRSTNFDERNIARFSTDSYGGSVNFGYPISEIARIGFIVGYESTNIKEGIYPAQEISQFLATEGNKFNLVS</sequence>
<dbReference type="Proteomes" id="UP000754644">
    <property type="component" value="Unassembled WGS sequence"/>
</dbReference>
<evidence type="ECO:0000256" key="5">
    <source>
        <dbReference type="ARBA" id="ARBA00022737"/>
    </source>
</evidence>
<dbReference type="PANTHER" id="PTHR12815:SF23">
    <property type="entry name" value="OUTER MEMBRANE PROTEIN ASSEMBLY FACTOR BAMA"/>
    <property type="match status" value="1"/>
</dbReference>
<evidence type="ECO:0000256" key="1">
    <source>
        <dbReference type="ARBA" id="ARBA00004370"/>
    </source>
</evidence>
<feature type="domain" description="POTRA" evidence="9">
    <location>
        <begin position="276"/>
        <end position="355"/>
    </location>
</feature>
<dbReference type="PANTHER" id="PTHR12815">
    <property type="entry name" value="SORTING AND ASSEMBLY MACHINERY SAMM50 PROTEIN FAMILY MEMBER"/>
    <property type="match status" value="1"/>
</dbReference>
<organism evidence="10 11">
    <name type="scientific">SAR86 cluster bacterium</name>
    <dbReference type="NCBI Taxonomy" id="2030880"/>
    <lineage>
        <taxon>Bacteria</taxon>
        <taxon>Pseudomonadati</taxon>
        <taxon>Pseudomonadota</taxon>
        <taxon>Gammaproteobacteria</taxon>
        <taxon>SAR86 cluster</taxon>
    </lineage>
</organism>
<dbReference type="InterPro" id="IPR023707">
    <property type="entry name" value="OM_assembly_BamA"/>
</dbReference>
<gene>
    <name evidence="10" type="primary">bamA</name>
    <name evidence="10" type="ORF">HQ497_10005</name>
</gene>
<dbReference type="InterPro" id="IPR010827">
    <property type="entry name" value="BamA/TamA_POTRA"/>
</dbReference>
<feature type="non-terminal residue" evidence="10">
    <location>
        <position position="572"/>
    </location>
</feature>
<keyword evidence="5" id="KW-0677">Repeat</keyword>
<dbReference type="PROSITE" id="PS51779">
    <property type="entry name" value="POTRA"/>
    <property type="match status" value="5"/>
</dbReference>
<dbReference type="FunFam" id="3.10.20.310:FF:000001">
    <property type="entry name" value="Outer membrane protein assembly factor BamA"/>
    <property type="match status" value="1"/>
</dbReference>
<keyword evidence="4" id="KW-0732">Signal</keyword>
<keyword evidence="6" id="KW-0472">Membrane</keyword>
<evidence type="ECO:0000256" key="7">
    <source>
        <dbReference type="ARBA" id="ARBA00023237"/>
    </source>
</evidence>
<dbReference type="Gene3D" id="2.40.160.50">
    <property type="entry name" value="membrane protein fhac: a member of the omp85/tpsb transporter family"/>
    <property type="match status" value="1"/>
</dbReference>
<dbReference type="InterPro" id="IPR039910">
    <property type="entry name" value="D15-like"/>
</dbReference>
<dbReference type="InterPro" id="IPR000184">
    <property type="entry name" value="Bac_surfAg_D15"/>
</dbReference>
<dbReference type="Pfam" id="PF07244">
    <property type="entry name" value="POTRA"/>
    <property type="match status" value="4"/>
</dbReference>
<dbReference type="GO" id="GO:1990063">
    <property type="term" value="C:Bam protein complex"/>
    <property type="evidence" value="ECO:0007669"/>
    <property type="project" value="TreeGrafter"/>
</dbReference>
<keyword evidence="7" id="KW-0998">Cell outer membrane</keyword>
<dbReference type="Gene3D" id="3.10.20.310">
    <property type="entry name" value="membrane protein fhac"/>
    <property type="match status" value="5"/>
</dbReference>
<name>A0A973A8E0_9GAMM</name>
<comment type="subcellular location">
    <subcellularLocation>
        <location evidence="1">Membrane</location>
    </subcellularLocation>
</comment>
<dbReference type="GO" id="GO:0043165">
    <property type="term" value="P:Gram-negative-bacterium-type cell outer membrane assembly"/>
    <property type="evidence" value="ECO:0007669"/>
    <property type="project" value="TreeGrafter"/>
</dbReference>
<feature type="domain" description="POTRA" evidence="9">
    <location>
        <begin position="358"/>
        <end position="432"/>
    </location>
</feature>
<dbReference type="AlphaFoldDB" id="A0A973A8E0"/>
<feature type="domain" description="POTRA" evidence="9">
    <location>
        <begin position="185"/>
        <end position="273"/>
    </location>
</feature>
<feature type="domain" description="POTRA" evidence="9">
    <location>
        <begin position="34"/>
        <end position="101"/>
    </location>
</feature>
<keyword evidence="3" id="KW-0812">Transmembrane</keyword>
<evidence type="ECO:0000313" key="10">
    <source>
        <dbReference type="EMBL" id="NQV65684.1"/>
    </source>
</evidence>
<evidence type="ECO:0000256" key="4">
    <source>
        <dbReference type="ARBA" id="ARBA00022729"/>
    </source>
</evidence>
<dbReference type="InterPro" id="IPR034746">
    <property type="entry name" value="POTRA"/>
</dbReference>
<dbReference type="GO" id="GO:0051205">
    <property type="term" value="P:protein insertion into membrane"/>
    <property type="evidence" value="ECO:0007669"/>
    <property type="project" value="TreeGrafter"/>
</dbReference>